<reference evidence="3" key="1">
    <citation type="submission" date="2017-01" db="EMBL/GenBank/DDBJ databases">
        <authorList>
            <person name="Varghese N."/>
            <person name="Submissions S."/>
        </authorList>
    </citation>
    <scope>NUCLEOTIDE SEQUENCE [LARGE SCALE GENOMIC DNA]</scope>
    <source>
        <strain evidence="3">DSM 45196</strain>
    </source>
</reference>
<dbReference type="PROSITE" id="PS51186">
    <property type="entry name" value="GNAT"/>
    <property type="match status" value="1"/>
</dbReference>
<gene>
    <name evidence="2" type="ORF">SAMN05421790_101273</name>
</gene>
<dbReference type="Proteomes" id="UP000186795">
    <property type="component" value="Unassembled WGS sequence"/>
</dbReference>
<proteinExistence type="predicted"/>
<dbReference type="Pfam" id="PF13302">
    <property type="entry name" value="Acetyltransf_3"/>
    <property type="match status" value="1"/>
</dbReference>
<keyword evidence="2" id="KW-0808">Transferase</keyword>
<sequence>MNLQFQKFRGEVDHLVRFLTSQSWDYHSVPKPGADQIRKLAEKGYYHSRKNITFWIQSDSREKMGLFRIYDVEDSTPMFDIRILNLYRKRGIGERAVRWMTRYVFTQFPHTIRFEGHTRQDNYPMRKVLHKCGFVKEAYHRQAWPSAEGKLYDSVGYSITREDWEHHKRTPVVWDDWKY</sequence>
<dbReference type="RefSeq" id="WP_076522944.1">
    <property type="nucleotide sequence ID" value="NZ_CP048103.1"/>
</dbReference>
<dbReference type="EMBL" id="FTOD01000001">
    <property type="protein sequence ID" value="SIS39670.1"/>
    <property type="molecule type" value="Genomic_DNA"/>
</dbReference>
<evidence type="ECO:0000313" key="2">
    <source>
        <dbReference type="EMBL" id="SIS39670.1"/>
    </source>
</evidence>
<evidence type="ECO:0000259" key="1">
    <source>
        <dbReference type="PROSITE" id="PS51186"/>
    </source>
</evidence>
<dbReference type="PANTHER" id="PTHR43792:SF16">
    <property type="entry name" value="N-ACETYLTRANSFERASE DOMAIN-CONTAINING PROTEIN"/>
    <property type="match status" value="1"/>
</dbReference>
<keyword evidence="3" id="KW-1185">Reference proteome</keyword>
<dbReference type="InterPro" id="IPR016181">
    <property type="entry name" value="Acyl_CoA_acyltransferase"/>
</dbReference>
<organism evidence="2 3">
    <name type="scientific">Kroppenstedtia eburnea</name>
    <dbReference type="NCBI Taxonomy" id="714067"/>
    <lineage>
        <taxon>Bacteria</taxon>
        <taxon>Bacillati</taxon>
        <taxon>Bacillota</taxon>
        <taxon>Bacilli</taxon>
        <taxon>Bacillales</taxon>
        <taxon>Thermoactinomycetaceae</taxon>
        <taxon>Kroppenstedtia</taxon>
    </lineage>
</organism>
<dbReference type="InterPro" id="IPR051531">
    <property type="entry name" value="N-acetyltransferase"/>
</dbReference>
<dbReference type="PANTHER" id="PTHR43792">
    <property type="entry name" value="GNAT FAMILY, PUTATIVE (AFU_ORTHOLOGUE AFUA_3G00765)-RELATED-RELATED"/>
    <property type="match status" value="1"/>
</dbReference>
<accession>A0A1N7IRM0</accession>
<name>A0A1N7IRM0_9BACL</name>
<dbReference type="AlphaFoldDB" id="A0A1N7IRM0"/>
<feature type="domain" description="N-acetyltransferase" evidence="1">
    <location>
        <begin position="3"/>
        <end position="162"/>
    </location>
</feature>
<evidence type="ECO:0000313" key="3">
    <source>
        <dbReference type="Proteomes" id="UP000186795"/>
    </source>
</evidence>
<dbReference type="InterPro" id="IPR000182">
    <property type="entry name" value="GNAT_dom"/>
</dbReference>
<protein>
    <submittedName>
        <fullName evidence="2">Acetyltransferase (GNAT) domain-containing protein</fullName>
    </submittedName>
</protein>
<dbReference type="Gene3D" id="3.40.630.30">
    <property type="match status" value="1"/>
</dbReference>
<dbReference type="GO" id="GO:0016747">
    <property type="term" value="F:acyltransferase activity, transferring groups other than amino-acyl groups"/>
    <property type="evidence" value="ECO:0007669"/>
    <property type="project" value="InterPro"/>
</dbReference>
<dbReference type="SUPFAM" id="SSF55729">
    <property type="entry name" value="Acyl-CoA N-acyltransferases (Nat)"/>
    <property type="match status" value="1"/>
</dbReference>